<proteinExistence type="predicted"/>
<dbReference type="InterPro" id="IPR001173">
    <property type="entry name" value="Glyco_trans_2-like"/>
</dbReference>
<organism evidence="3 4">
    <name type="scientific">Mastigocoleus testarum BC008</name>
    <dbReference type="NCBI Taxonomy" id="371196"/>
    <lineage>
        <taxon>Bacteria</taxon>
        <taxon>Bacillati</taxon>
        <taxon>Cyanobacteriota</taxon>
        <taxon>Cyanophyceae</taxon>
        <taxon>Nostocales</taxon>
        <taxon>Hapalosiphonaceae</taxon>
        <taxon>Mastigocoleus</taxon>
    </lineage>
</organism>
<evidence type="ECO:0000259" key="1">
    <source>
        <dbReference type="Pfam" id="PF00535"/>
    </source>
</evidence>
<dbReference type="GO" id="GO:0016740">
    <property type="term" value="F:transferase activity"/>
    <property type="evidence" value="ECO:0007669"/>
    <property type="project" value="UniProtKB-KW"/>
</dbReference>
<dbReference type="Gene3D" id="3.90.550.10">
    <property type="entry name" value="Spore Coat Polysaccharide Biosynthesis Protein SpsA, Chain A"/>
    <property type="match status" value="1"/>
</dbReference>
<dbReference type="AlphaFoldDB" id="A0A0V7ZIQ5"/>
<gene>
    <name evidence="2" type="ORF">BC008_16915</name>
    <name evidence="3" type="ORF">BC008_17200</name>
</gene>
<feature type="domain" description="Glycosyltransferase 2-like" evidence="1">
    <location>
        <begin position="6"/>
        <end position="145"/>
    </location>
</feature>
<dbReference type="EMBL" id="LMTZ01000123">
    <property type="protein sequence ID" value="KST64370.1"/>
    <property type="molecule type" value="Genomic_DNA"/>
</dbReference>
<dbReference type="OrthoDB" id="468448at2"/>
<protein>
    <submittedName>
        <fullName evidence="3">Glycosyl transferase</fullName>
    </submittedName>
</protein>
<evidence type="ECO:0000313" key="3">
    <source>
        <dbReference type="EMBL" id="KST64370.1"/>
    </source>
</evidence>
<dbReference type="EMBL" id="LMTZ01000124">
    <property type="protein sequence ID" value="KST64317.1"/>
    <property type="molecule type" value="Genomic_DNA"/>
</dbReference>
<keyword evidence="4" id="KW-1185">Reference proteome</keyword>
<dbReference type="PANTHER" id="PTHR22916">
    <property type="entry name" value="GLYCOSYLTRANSFERASE"/>
    <property type="match status" value="1"/>
</dbReference>
<comment type="caution">
    <text evidence="3">The sequence shown here is derived from an EMBL/GenBank/DDBJ whole genome shotgun (WGS) entry which is preliminary data.</text>
</comment>
<name>A0A0V7ZIQ5_9CYAN</name>
<dbReference type="InterPro" id="IPR029044">
    <property type="entry name" value="Nucleotide-diphossugar_trans"/>
</dbReference>
<reference evidence="3 4" key="1">
    <citation type="journal article" date="2015" name="Genome Announc.">
        <title>Draft Genome of the Euendolithic (true boring) Cyanobacterium Mastigocoleus testarum strain BC008.</title>
        <authorList>
            <person name="Guida B.S."/>
            <person name="Garcia-Pichel F."/>
        </authorList>
    </citation>
    <scope>NUCLEOTIDE SEQUENCE [LARGE SCALE GENOMIC DNA]</scope>
    <source>
        <strain evidence="3 4">BC008</strain>
    </source>
</reference>
<dbReference type="Pfam" id="PF00535">
    <property type="entry name" value="Glycos_transf_2"/>
    <property type="match status" value="1"/>
</dbReference>
<dbReference type="SUPFAM" id="SSF53448">
    <property type="entry name" value="Nucleotide-diphospho-sugar transferases"/>
    <property type="match status" value="1"/>
</dbReference>
<evidence type="ECO:0000313" key="2">
    <source>
        <dbReference type="EMBL" id="KST64317.1"/>
    </source>
</evidence>
<dbReference type="RefSeq" id="WP_027842204.1">
    <property type="nucleotide sequence ID" value="NZ_LMTZ01000123.1"/>
</dbReference>
<evidence type="ECO:0000313" key="4">
    <source>
        <dbReference type="Proteomes" id="UP000053372"/>
    </source>
</evidence>
<sequence>MSLDLTIAITTYNGEKRLPQVLEKLKNQIDTKNIKWEVLIVDNNSTDNTAKIIREYQVNWLKNVPLRYCFESQQGVQFARKKAISEAKGDLIGFIDDDNLPYSNWVKAACEFAKKNPKAGAFSSRIHGLFETEPSEELKKIIFYLAIVDRGVEPMLYEPRQKGLPPGAGLVVRREVWEKYVPSRLLLVSRSGNSIMAGGEDAEVLLHIYRAGWEIWYNPTMEIDHLIPSWRLEKTYLTQLMRSIGLGRFHLRMLLLQWWERPIAFVFYLINDLCKIIIHFIANICPRLFPNIQDFISINCENNIVNICEMERLIGTFFSPFHLAKFKFKELIFNKNV</sequence>
<dbReference type="CDD" id="cd00761">
    <property type="entry name" value="Glyco_tranf_GTA_type"/>
    <property type="match status" value="1"/>
</dbReference>
<accession>A0A0V7ZIQ5</accession>
<dbReference type="Proteomes" id="UP000053372">
    <property type="component" value="Unassembled WGS sequence"/>
</dbReference>
<keyword evidence="3" id="KW-0808">Transferase</keyword>
<dbReference type="NCBIfam" id="NF038302">
    <property type="entry name" value="EPS_HpsE"/>
    <property type="match status" value="1"/>
</dbReference>